<keyword evidence="5" id="KW-0597">Phosphoprotein</keyword>
<protein>
    <recommendedName>
        <fullName evidence="2">histidine kinase</fullName>
        <ecNumber evidence="2">2.7.13.3</ecNumber>
    </recommendedName>
</protein>
<dbReference type="Gene3D" id="3.30.565.10">
    <property type="entry name" value="Histidine kinase-like ATPase, C-terminal domain"/>
    <property type="match status" value="1"/>
</dbReference>
<dbReference type="Pfam" id="PF00072">
    <property type="entry name" value="Response_reg"/>
    <property type="match status" value="1"/>
</dbReference>
<evidence type="ECO:0000256" key="3">
    <source>
        <dbReference type="ARBA" id="ARBA00022679"/>
    </source>
</evidence>
<dbReference type="InterPro" id="IPR004358">
    <property type="entry name" value="Sig_transdc_His_kin-like_C"/>
</dbReference>
<organism evidence="8 9">
    <name type="scientific">Solemya elarraichensis gill symbiont</name>
    <dbReference type="NCBI Taxonomy" id="1918949"/>
    <lineage>
        <taxon>Bacteria</taxon>
        <taxon>Pseudomonadati</taxon>
        <taxon>Pseudomonadota</taxon>
        <taxon>Gammaproteobacteria</taxon>
        <taxon>sulfur-oxidizing symbionts</taxon>
    </lineage>
</organism>
<dbReference type="InterPro" id="IPR011006">
    <property type="entry name" value="CheY-like_superfamily"/>
</dbReference>
<name>A0A1T2LAX1_9GAMM</name>
<evidence type="ECO:0000256" key="1">
    <source>
        <dbReference type="ARBA" id="ARBA00000085"/>
    </source>
</evidence>
<keyword evidence="9" id="KW-1185">Reference proteome</keyword>
<dbReference type="SMART" id="SM00387">
    <property type="entry name" value="HATPase_c"/>
    <property type="match status" value="1"/>
</dbReference>
<dbReference type="PRINTS" id="PR00344">
    <property type="entry name" value="BCTRLSENSOR"/>
</dbReference>
<dbReference type="OrthoDB" id="9810730at2"/>
<reference evidence="8 9" key="1">
    <citation type="submission" date="2016-11" db="EMBL/GenBank/DDBJ databases">
        <title>Mixed transmission modes and dynamic genome evolution in an obligate animal-bacterial symbiosis.</title>
        <authorList>
            <person name="Russell S.L."/>
            <person name="Corbett-Detig R.B."/>
            <person name="Cavanaugh C.M."/>
        </authorList>
    </citation>
    <scope>NUCLEOTIDE SEQUENCE [LARGE SCALE GENOMIC DNA]</scope>
    <source>
        <strain evidence="8">Sp-SM6</strain>
    </source>
</reference>
<sequence>NLVSNAIKYTEEGEVNIHADAVPLAGGMVELHIAISDTSIGIDNSELPHLFEAFTQADIVNRQFYQGTGLGLAIVRRLLDAMNGEIEVTSAVGEGTLFEITLVLESGNAEQAIETSEEPVVQHRMANVRVLVVDDNKVNRYFLERLLTSYEALVTTAEDGVMATRVARPEQFDIVLMDIHMPRMNGIEASHNIRTIPGYENVPIFALSADAVSRDDVRKAGRARE</sequence>
<dbReference type="PANTHER" id="PTHR43047:SF64">
    <property type="entry name" value="HISTIDINE KINASE CONTAINING CHEY-HOMOLOGOUS RECEIVER DOMAIN AND PAS DOMAIN-RELATED"/>
    <property type="match status" value="1"/>
</dbReference>
<dbReference type="InterPro" id="IPR036890">
    <property type="entry name" value="HATPase_C_sf"/>
</dbReference>
<dbReference type="AlphaFoldDB" id="A0A1T2LAX1"/>
<dbReference type="InterPro" id="IPR003594">
    <property type="entry name" value="HATPase_dom"/>
</dbReference>
<dbReference type="PROSITE" id="PS50109">
    <property type="entry name" value="HIS_KIN"/>
    <property type="match status" value="1"/>
</dbReference>
<feature type="modified residue" description="4-aspartylphosphate" evidence="5">
    <location>
        <position position="178"/>
    </location>
</feature>
<keyword evidence="3" id="KW-0808">Transferase</keyword>
<dbReference type="GO" id="GO:0004673">
    <property type="term" value="F:protein histidine kinase activity"/>
    <property type="evidence" value="ECO:0007669"/>
    <property type="project" value="UniProtKB-EC"/>
</dbReference>
<dbReference type="Gene3D" id="3.40.50.2300">
    <property type="match status" value="1"/>
</dbReference>
<dbReference type="InterPro" id="IPR005467">
    <property type="entry name" value="His_kinase_dom"/>
</dbReference>
<evidence type="ECO:0000256" key="4">
    <source>
        <dbReference type="ARBA" id="ARBA00022777"/>
    </source>
</evidence>
<evidence type="ECO:0000259" key="7">
    <source>
        <dbReference type="PROSITE" id="PS50110"/>
    </source>
</evidence>
<evidence type="ECO:0000256" key="2">
    <source>
        <dbReference type="ARBA" id="ARBA00012438"/>
    </source>
</evidence>
<dbReference type="Pfam" id="PF02518">
    <property type="entry name" value="HATPase_c"/>
    <property type="match status" value="1"/>
</dbReference>
<dbReference type="InterPro" id="IPR001789">
    <property type="entry name" value="Sig_transdc_resp-reg_receiver"/>
</dbReference>
<evidence type="ECO:0000313" key="8">
    <source>
        <dbReference type="EMBL" id="OOZ42253.1"/>
    </source>
</evidence>
<proteinExistence type="predicted"/>
<accession>A0A1T2LAX1</accession>
<dbReference type="SUPFAM" id="SSF55874">
    <property type="entry name" value="ATPase domain of HSP90 chaperone/DNA topoisomerase II/histidine kinase"/>
    <property type="match status" value="1"/>
</dbReference>
<evidence type="ECO:0000256" key="5">
    <source>
        <dbReference type="PROSITE-ProRule" id="PRU00169"/>
    </source>
</evidence>
<dbReference type="PROSITE" id="PS50110">
    <property type="entry name" value="RESPONSE_REGULATORY"/>
    <property type="match status" value="1"/>
</dbReference>
<dbReference type="EMBL" id="MPRK01000043">
    <property type="protein sequence ID" value="OOZ42253.1"/>
    <property type="molecule type" value="Genomic_DNA"/>
</dbReference>
<feature type="non-terminal residue" evidence="8">
    <location>
        <position position="1"/>
    </location>
</feature>
<dbReference type="EC" id="2.7.13.3" evidence="2"/>
<dbReference type="RefSeq" id="WP_135568033.1">
    <property type="nucleotide sequence ID" value="NZ_MPRK01000043.1"/>
</dbReference>
<dbReference type="CDD" id="cd17546">
    <property type="entry name" value="REC_hyHK_CKI1_RcsC-like"/>
    <property type="match status" value="1"/>
</dbReference>
<dbReference type="GO" id="GO:0000160">
    <property type="term" value="P:phosphorelay signal transduction system"/>
    <property type="evidence" value="ECO:0007669"/>
    <property type="project" value="InterPro"/>
</dbReference>
<feature type="domain" description="Histidine kinase" evidence="6">
    <location>
        <begin position="1"/>
        <end position="106"/>
    </location>
</feature>
<dbReference type="CDD" id="cd16922">
    <property type="entry name" value="HATPase_EvgS-ArcB-TorS-like"/>
    <property type="match status" value="1"/>
</dbReference>
<dbReference type="Proteomes" id="UP000190198">
    <property type="component" value="Unassembled WGS sequence"/>
</dbReference>
<evidence type="ECO:0000313" key="9">
    <source>
        <dbReference type="Proteomes" id="UP000190198"/>
    </source>
</evidence>
<gene>
    <name evidence="8" type="ORF">BOW52_03515</name>
</gene>
<dbReference type="SUPFAM" id="SSF52172">
    <property type="entry name" value="CheY-like"/>
    <property type="match status" value="1"/>
</dbReference>
<dbReference type="SMART" id="SM00448">
    <property type="entry name" value="REC"/>
    <property type="match status" value="1"/>
</dbReference>
<keyword evidence="4" id="KW-0418">Kinase</keyword>
<dbReference type="PANTHER" id="PTHR43047">
    <property type="entry name" value="TWO-COMPONENT HISTIDINE PROTEIN KINASE"/>
    <property type="match status" value="1"/>
</dbReference>
<evidence type="ECO:0000259" key="6">
    <source>
        <dbReference type="PROSITE" id="PS50109"/>
    </source>
</evidence>
<feature type="domain" description="Response regulatory" evidence="7">
    <location>
        <begin position="129"/>
        <end position="225"/>
    </location>
</feature>
<comment type="caution">
    <text evidence="8">The sequence shown here is derived from an EMBL/GenBank/DDBJ whole genome shotgun (WGS) entry which is preliminary data.</text>
</comment>
<comment type="catalytic activity">
    <reaction evidence="1">
        <text>ATP + protein L-histidine = ADP + protein N-phospho-L-histidine.</text>
        <dbReference type="EC" id="2.7.13.3"/>
    </reaction>
</comment>